<evidence type="ECO:0000313" key="2">
    <source>
        <dbReference type="Proteomes" id="UP001362999"/>
    </source>
</evidence>
<protein>
    <recommendedName>
        <fullName evidence="3">F-box domain-containing protein</fullName>
    </recommendedName>
</protein>
<organism evidence="1 2">
    <name type="scientific">Favolaschia claudopus</name>
    <dbReference type="NCBI Taxonomy" id="2862362"/>
    <lineage>
        <taxon>Eukaryota</taxon>
        <taxon>Fungi</taxon>
        <taxon>Dikarya</taxon>
        <taxon>Basidiomycota</taxon>
        <taxon>Agaricomycotina</taxon>
        <taxon>Agaricomycetes</taxon>
        <taxon>Agaricomycetidae</taxon>
        <taxon>Agaricales</taxon>
        <taxon>Marasmiineae</taxon>
        <taxon>Mycenaceae</taxon>
        <taxon>Favolaschia</taxon>
    </lineage>
</organism>
<dbReference type="SUPFAM" id="SSF52047">
    <property type="entry name" value="RNI-like"/>
    <property type="match status" value="1"/>
</dbReference>
<evidence type="ECO:0000313" key="1">
    <source>
        <dbReference type="EMBL" id="KAK7028728.1"/>
    </source>
</evidence>
<accession>A0AAW0BTK8</accession>
<keyword evidence="2" id="KW-1185">Reference proteome</keyword>
<dbReference type="InterPro" id="IPR032675">
    <property type="entry name" value="LRR_dom_sf"/>
</dbReference>
<evidence type="ECO:0008006" key="3">
    <source>
        <dbReference type="Google" id="ProtNLM"/>
    </source>
</evidence>
<dbReference type="AlphaFoldDB" id="A0AAW0BTK8"/>
<comment type="caution">
    <text evidence="1">The sequence shown here is derived from an EMBL/GenBank/DDBJ whole genome shotgun (WGS) entry which is preliminary data.</text>
</comment>
<gene>
    <name evidence="1" type="ORF">R3P38DRAFT_2937941</name>
</gene>
<proteinExistence type="predicted"/>
<reference evidence="1 2" key="1">
    <citation type="journal article" date="2024" name="J Genomics">
        <title>Draft genome sequencing and assembly of Favolaschia claudopus CIRM-BRFM 2984 isolated from oak limbs.</title>
        <authorList>
            <person name="Navarro D."/>
            <person name="Drula E."/>
            <person name="Chaduli D."/>
            <person name="Cazenave R."/>
            <person name="Ahrendt S."/>
            <person name="Wang J."/>
            <person name="Lipzen A."/>
            <person name="Daum C."/>
            <person name="Barry K."/>
            <person name="Grigoriev I.V."/>
            <person name="Favel A."/>
            <person name="Rosso M.N."/>
            <person name="Martin F."/>
        </authorList>
    </citation>
    <scope>NUCLEOTIDE SEQUENCE [LARGE SCALE GENOMIC DNA]</scope>
    <source>
        <strain evidence="1 2">CIRM-BRFM 2984</strain>
    </source>
</reference>
<dbReference type="Proteomes" id="UP001362999">
    <property type="component" value="Unassembled WGS sequence"/>
</dbReference>
<name>A0AAW0BTK8_9AGAR</name>
<dbReference type="EMBL" id="JAWWNJ010000028">
    <property type="protein sequence ID" value="KAK7028728.1"/>
    <property type="molecule type" value="Genomic_DNA"/>
</dbReference>
<sequence>MDRQTPLNVPEVLDHCISFVPIPSPDLLACSLVARSWVYAAQSRLFRAPHITKIRFPYNQDIIWRFHSSLVSSPHLVGFVRELDLGSSFMIPATIKTFCELSFTQLECLTLGMPGRVPKEEASPIQSLFSAPSLRRLEVSVLSVDCFISDCQYLLKHFSPTIQHLDMHFNLSTTSIYPPADTSVPTLTSLRLWVDSIREPAPLDPVLSYFNLSELKAICIDASSDVTFPWNKISLDMIQILDISIMSESTTFGDLGRFVNLRFLRIRIDPEGGRPSTAASILQMATRCPGMRTIVVSLFAFQVKHANPEYYAELDSVLASLPSHIIVELELEDDEDDDDDDDYSIGTALQHEFNSFPQLRVRSSVCTAYRSDKQITARWRAIVDEL</sequence>
<dbReference type="Gene3D" id="3.80.10.10">
    <property type="entry name" value="Ribonuclease Inhibitor"/>
    <property type="match status" value="1"/>
</dbReference>